<dbReference type="Pfam" id="PF00571">
    <property type="entry name" value="CBS"/>
    <property type="match status" value="1"/>
</dbReference>
<dbReference type="SMART" id="SM00116">
    <property type="entry name" value="CBS"/>
    <property type="match status" value="1"/>
</dbReference>
<dbReference type="Gene3D" id="3.10.580.10">
    <property type="entry name" value="CBS-domain"/>
    <property type="match status" value="1"/>
</dbReference>
<gene>
    <name evidence="3" type="ORF">O166_23710</name>
</gene>
<protein>
    <recommendedName>
        <fullName evidence="2">CBS domain-containing protein</fullName>
    </recommendedName>
</protein>
<evidence type="ECO:0000313" key="4">
    <source>
        <dbReference type="Proteomes" id="UP000016426"/>
    </source>
</evidence>
<dbReference type="Proteomes" id="UP000016426">
    <property type="component" value="Unassembled WGS sequence"/>
</dbReference>
<feature type="domain" description="CBS" evidence="2">
    <location>
        <begin position="52"/>
        <end position="111"/>
    </location>
</feature>
<comment type="caution">
    <text evidence="3">The sequence shown here is derived from an EMBL/GenBank/DDBJ whole genome shotgun (WGS) entry which is preliminary data.</text>
</comment>
<dbReference type="EMBL" id="AVPH01000137">
    <property type="protein sequence ID" value="ERE12137.1"/>
    <property type="molecule type" value="Genomic_DNA"/>
</dbReference>
<evidence type="ECO:0000313" key="3">
    <source>
        <dbReference type="EMBL" id="ERE12137.1"/>
    </source>
</evidence>
<dbReference type="SUPFAM" id="SSF54631">
    <property type="entry name" value="CBS-domain pair"/>
    <property type="match status" value="1"/>
</dbReference>
<reference evidence="3 4" key="1">
    <citation type="journal article" date="2013" name="Genome Announc.">
        <title>Genome Sequence of the Pigment-Producing Bacterium Pseudogulbenkiania ferrooxidans, Isolated from Loktak Lake.</title>
        <authorList>
            <person name="Puranik S."/>
            <person name="Talkal R."/>
            <person name="Qureshi A."/>
            <person name="Khardenavis A."/>
            <person name="Kapley A."/>
            <person name="Purohit H.J."/>
        </authorList>
    </citation>
    <scope>NUCLEOTIDE SEQUENCE [LARGE SCALE GENOMIC DNA]</scope>
    <source>
        <strain evidence="3 4">EGD-HP2</strain>
    </source>
</reference>
<accession>A0ABN0N8L0</accession>
<evidence type="ECO:0000259" key="2">
    <source>
        <dbReference type="PROSITE" id="PS51371"/>
    </source>
</evidence>
<proteinExistence type="predicted"/>
<sequence>MPAADAWESFFGPRGHNGYPVLRDGRVVGLLLRRRLQGAEASRQPCVIWSEPLSPSQVLLAGMSARHAAGRMAQLGFSRLPVVDGPDSMRLIGVVSLRDLLANSHVLLHEETVRERLR</sequence>
<keyword evidence="4" id="KW-1185">Reference proteome</keyword>
<dbReference type="InterPro" id="IPR000644">
    <property type="entry name" value="CBS_dom"/>
</dbReference>
<organism evidence="3 4">
    <name type="scientific">Pseudogulbenkiania ferrooxidans EGD-HP2</name>
    <dbReference type="NCBI Taxonomy" id="1388764"/>
    <lineage>
        <taxon>Bacteria</taxon>
        <taxon>Pseudomonadati</taxon>
        <taxon>Pseudomonadota</taxon>
        <taxon>Betaproteobacteria</taxon>
        <taxon>Neisseriales</taxon>
        <taxon>Chromobacteriaceae</taxon>
        <taxon>Pseudogulbenkiania</taxon>
    </lineage>
</organism>
<dbReference type="InterPro" id="IPR046342">
    <property type="entry name" value="CBS_dom_sf"/>
</dbReference>
<keyword evidence="1" id="KW-0129">CBS domain</keyword>
<dbReference type="PROSITE" id="PS51371">
    <property type="entry name" value="CBS"/>
    <property type="match status" value="1"/>
</dbReference>
<evidence type="ECO:0000256" key="1">
    <source>
        <dbReference type="PROSITE-ProRule" id="PRU00703"/>
    </source>
</evidence>
<name>A0ABN0N8L0_9NEIS</name>